<dbReference type="STRING" id="1209962.L0PBR6"/>
<keyword evidence="4" id="KW-0813">Transport</keyword>
<dbReference type="AlphaFoldDB" id="L0PBR6"/>
<organism evidence="10">
    <name type="scientific">Pneumocystis jirovecii</name>
    <name type="common">Human pneumocystis pneumonia agent</name>
    <dbReference type="NCBI Taxonomy" id="42068"/>
    <lineage>
        <taxon>Eukaryota</taxon>
        <taxon>Fungi</taxon>
        <taxon>Dikarya</taxon>
        <taxon>Ascomycota</taxon>
        <taxon>Taphrinomycotina</taxon>
        <taxon>Pneumocystomycetes</taxon>
        <taxon>Pneumocystaceae</taxon>
        <taxon>Pneumocystis</taxon>
    </lineage>
</organism>
<keyword evidence="7" id="KW-0653">Protein transport</keyword>
<dbReference type="PANTHER" id="PTHR19316:SF34">
    <property type="entry name" value="NUCLEOTIDE EXCHANGE FACTOR SIL1"/>
    <property type="match status" value="1"/>
</dbReference>
<comment type="subunit">
    <text evidence="2">Interacts with KAR2.</text>
</comment>
<dbReference type="PANTHER" id="PTHR19316">
    <property type="entry name" value="PROTEIN FOLDING REGULATOR"/>
    <property type="match status" value="1"/>
</dbReference>
<evidence type="ECO:0000313" key="10">
    <source>
        <dbReference type="Proteomes" id="UP000010422"/>
    </source>
</evidence>
<sequence length="408" mass="47064">MSFEVPNKMFLKSLFVFTFKKKMIRKCYILLCLIVALIRADKPKKMICHDRKGCYPEVFEATDVFQVVHQDQILPPGLHIRINFNTGIKEAKIMDEGDENKNSVILVYQDGHIQSTEPVDKEIPHSHLDEIKPNLKIPQEDHDQFSMALSFLESDKYQESEEDLTNILLLLEELSHELEFGIRICKSRIIVEHLMHLLKSSKSIHVKKLAITVLGSSLQNNPQALLHISDLKLVKILLEKLDDESDDSVMIKILYTLSSIVRSQNEMEEFHLTQGDKILYKVFEKTQNPALISKCANFVADNYLKIENYDHDRFKASSLSFSMSVDSTVKHWCKSLQKKFLEIYLNIDSKEKILSALSSLRKKHSNLCKPIDSFLEFLDHEIASTHSENNSYITLLSSVQYLFKDSNA</sequence>
<evidence type="ECO:0000313" key="9">
    <source>
        <dbReference type="EMBL" id="CCJ29070.1"/>
    </source>
</evidence>
<dbReference type="GO" id="GO:0005783">
    <property type="term" value="C:endoplasmic reticulum"/>
    <property type="evidence" value="ECO:0007669"/>
    <property type="project" value="InterPro"/>
</dbReference>
<dbReference type="InterPro" id="IPR050693">
    <property type="entry name" value="Hsp70_NEF-Inhibitors"/>
</dbReference>
<accession>L0PBR6</accession>
<protein>
    <recommendedName>
        <fullName evidence="3">Nucleotide exchange factor SIL1</fullName>
    </recommendedName>
</protein>
<reference evidence="9 10" key="1">
    <citation type="journal article" date="2012" name="MBio">
        <title>De novo assembly of the Pneumocystis jirovecii genome from a single bronchoalveolar lavage fluid specimen from a patient.</title>
        <authorList>
            <person name="Cisse O.H."/>
            <person name="Pagni M."/>
            <person name="Hauser P.M."/>
        </authorList>
    </citation>
    <scope>NUCLEOTIDE SEQUENCE [LARGE SCALE GENOMIC DNA]</scope>
    <source>
        <strain evidence="9 10">SE8</strain>
    </source>
</reference>
<dbReference type="InterPro" id="IPR011989">
    <property type="entry name" value="ARM-like"/>
</dbReference>
<dbReference type="Proteomes" id="UP000010422">
    <property type="component" value="Unassembled WGS sequence"/>
</dbReference>
<evidence type="ECO:0000256" key="8">
    <source>
        <dbReference type="ARBA" id="ARBA00023010"/>
    </source>
</evidence>
<comment type="caution">
    <text evidence="9">The sequence shown here is derived from an EMBL/GenBank/DDBJ whole genome shotgun (WGS) entry which is preliminary data.</text>
</comment>
<dbReference type="VEuPathDB" id="FungiDB:PNEJI1_002151"/>
<evidence type="ECO:0000256" key="2">
    <source>
        <dbReference type="ARBA" id="ARBA00011799"/>
    </source>
</evidence>
<name>L0PBR6_PNEJI</name>
<keyword evidence="8" id="KW-0811">Translocation</keyword>
<keyword evidence="6" id="KW-0256">Endoplasmic reticulum</keyword>
<dbReference type="EMBL" id="CAKM01000152">
    <property type="protein sequence ID" value="CCJ29070.1"/>
    <property type="molecule type" value="Genomic_DNA"/>
</dbReference>
<keyword evidence="5" id="KW-0732">Signal</keyword>
<dbReference type="GO" id="GO:0000774">
    <property type="term" value="F:adenyl-nucleotide exchange factor activity"/>
    <property type="evidence" value="ECO:0007669"/>
    <property type="project" value="InterPro"/>
</dbReference>
<dbReference type="Gene3D" id="1.25.10.10">
    <property type="entry name" value="Leucine-rich Repeat Variant"/>
    <property type="match status" value="1"/>
</dbReference>
<dbReference type="InParanoid" id="L0PBR6"/>
<comment type="similarity">
    <text evidence="1">Belongs to the SIL1 family.</text>
</comment>
<dbReference type="Pfam" id="PF16782">
    <property type="entry name" value="SIL1"/>
    <property type="match status" value="1"/>
</dbReference>
<evidence type="ECO:0000256" key="4">
    <source>
        <dbReference type="ARBA" id="ARBA00022448"/>
    </source>
</evidence>
<evidence type="ECO:0000256" key="1">
    <source>
        <dbReference type="ARBA" id="ARBA00010588"/>
    </source>
</evidence>
<evidence type="ECO:0000256" key="7">
    <source>
        <dbReference type="ARBA" id="ARBA00022927"/>
    </source>
</evidence>
<gene>
    <name evidence="9" type="ORF">PNEJI1_002151</name>
</gene>
<evidence type="ECO:0000256" key="5">
    <source>
        <dbReference type="ARBA" id="ARBA00022729"/>
    </source>
</evidence>
<proteinExistence type="inferred from homology"/>
<evidence type="ECO:0000256" key="3">
    <source>
        <dbReference type="ARBA" id="ARBA00015352"/>
    </source>
</evidence>
<dbReference type="SUPFAM" id="SSF48371">
    <property type="entry name" value="ARM repeat"/>
    <property type="match status" value="1"/>
</dbReference>
<dbReference type="GO" id="GO:0015031">
    <property type="term" value="P:protein transport"/>
    <property type="evidence" value="ECO:0007669"/>
    <property type="project" value="UniProtKB-KW"/>
</dbReference>
<evidence type="ECO:0000256" key="6">
    <source>
        <dbReference type="ARBA" id="ARBA00022824"/>
    </source>
</evidence>
<dbReference type="InterPro" id="IPR031884">
    <property type="entry name" value="Sil1_fungi"/>
</dbReference>
<dbReference type="InterPro" id="IPR016024">
    <property type="entry name" value="ARM-type_fold"/>
</dbReference>